<dbReference type="AlphaFoldDB" id="A1ZEJ2"/>
<gene>
    <name evidence="1" type="ORF">M23134_07351</name>
</gene>
<dbReference type="Proteomes" id="UP000004095">
    <property type="component" value="Unassembled WGS sequence"/>
</dbReference>
<dbReference type="RefSeq" id="WP_002694086.1">
    <property type="nucleotide sequence ID" value="NZ_AAWS01000004.1"/>
</dbReference>
<accession>A1ZEJ2</accession>
<evidence type="ECO:0000313" key="2">
    <source>
        <dbReference type="Proteomes" id="UP000004095"/>
    </source>
</evidence>
<comment type="caution">
    <text evidence="1">The sequence shown here is derived from an EMBL/GenBank/DDBJ whole genome shotgun (WGS) entry which is preliminary data.</text>
</comment>
<reference evidence="1 2" key="1">
    <citation type="submission" date="2007-01" db="EMBL/GenBank/DDBJ databases">
        <authorList>
            <person name="Haygood M."/>
            <person name="Podell S."/>
            <person name="Anderson C."/>
            <person name="Hopkinson B."/>
            <person name="Roe K."/>
            <person name="Barbeau K."/>
            <person name="Gaasterland T."/>
            <person name="Ferriera S."/>
            <person name="Johnson J."/>
            <person name="Kravitz S."/>
            <person name="Beeson K."/>
            <person name="Sutton G."/>
            <person name="Rogers Y.-H."/>
            <person name="Friedman R."/>
            <person name="Frazier M."/>
            <person name="Venter J.C."/>
        </authorList>
    </citation>
    <scope>NUCLEOTIDE SEQUENCE [LARGE SCALE GENOMIC DNA]</scope>
    <source>
        <strain evidence="1 2">ATCC 23134</strain>
    </source>
</reference>
<protein>
    <submittedName>
        <fullName evidence="1">Uncharacterized protein</fullName>
    </submittedName>
</protein>
<proteinExistence type="predicted"/>
<evidence type="ECO:0000313" key="1">
    <source>
        <dbReference type="EMBL" id="EAY30944.1"/>
    </source>
</evidence>
<name>A1ZEJ2_MICM2</name>
<dbReference type="OrthoDB" id="314748at2"/>
<dbReference type="EMBL" id="AAWS01000004">
    <property type="protein sequence ID" value="EAY30944.1"/>
    <property type="molecule type" value="Genomic_DNA"/>
</dbReference>
<sequence>MAKILDLITGGHPDSLDDLLHLQEAQQEGQAAMFTALGLDLSKSYILKGCEISEDDAGFATNTAGMMLHNSEVFEVQEQSIPDAENYGWAIEETSRPGNPVIYANGNAHAPHKIRRLKLVNPSLDQAEVVHQELWHTRVALGTEEGIVAGFDLKKPLGDSLIFNAERTGNQSDQTEIICQGKKWRISGDIVINFPPPFGGNYEGDVFQFYCQPNKWQDALEFLVVQGQIPANALLLGKAILYDIDEQIGANVEQLYAGHEDYDLSIQIEIYKTGGKLIKYFPTHEYLDKTNYEAWVKIGLPIKQEIDAKLKQPLCIEVELIENRYPFRVSLFGYLSLVSLPEYSKLLTGFAQSNFAPQSTKRIKTIIYRSDDRISTFQPVSHVMADMSPTELNLINALDIDNQEGSDTMHFLGIFASYFI</sequence>
<organism evidence="1 2">
    <name type="scientific">Microscilla marina ATCC 23134</name>
    <dbReference type="NCBI Taxonomy" id="313606"/>
    <lineage>
        <taxon>Bacteria</taxon>
        <taxon>Pseudomonadati</taxon>
        <taxon>Bacteroidota</taxon>
        <taxon>Cytophagia</taxon>
        <taxon>Cytophagales</taxon>
        <taxon>Microscillaceae</taxon>
        <taxon>Microscilla</taxon>
    </lineage>
</organism>
<keyword evidence="2" id="KW-1185">Reference proteome</keyword>